<feature type="compositionally biased region" description="Low complexity" evidence="1">
    <location>
        <begin position="23"/>
        <end position="36"/>
    </location>
</feature>
<organism evidence="2 3">
    <name type="scientific">Crotalus adamanteus</name>
    <name type="common">Eastern diamondback rattlesnake</name>
    <dbReference type="NCBI Taxonomy" id="8729"/>
    <lineage>
        <taxon>Eukaryota</taxon>
        <taxon>Metazoa</taxon>
        <taxon>Chordata</taxon>
        <taxon>Craniata</taxon>
        <taxon>Vertebrata</taxon>
        <taxon>Euteleostomi</taxon>
        <taxon>Lepidosauria</taxon>
        <taxon>Squamata</taxon>
        <taxon>Bifurcata</taxon>
        <taxon>Unidentata</taxon>
        <taxon>Episquamata</taxon>
        <taxon>Toxicofera</taxon>
        <taxon>Serpentes</taxon>
        <taxon>Colubroidea</taxon>
        <taxon>Viperidae</taxon>
        <taxon>Crotalinae</taxon>
        <taxon>Crotalus</taxon>
    </lineage>
</organism>
<comment type="caution">
    <text evidence="2">The sequence shown here is derived from an EMBL/GenBank/DDBJ whole genome shotgun (WGS) entry which is preliminary data.</text>
</comment>
<evidence type="ECO:0000313" key="3">
    <source>
        <dbReference type="Proteomes" id="UP001474421"/>
    </source>
</evidence>
<feature type="region of interest" description="Disordered" evidence="1">
    <location>
        <begin position="1"/>
        <end position="70"/>
    </location>
</feature>
<dbReference type="AlphaFoldDB" id="A0AAW1BA16"/>
<dbReference type="EMBL" id="JAOTOJ010000007">
    <property type="protein sequence ID" value="KAK9398874.1"/>
    <property type="molecule type" value="Genomic_DNA"/>
</dbReference>
<proteinExistence type="predicted"/>
<name>A0AAW1BA16_CROAD</name>
<keyword evidence="3" id="KW-1185">Reference proteome</keyword>
<evidence type="ECO:0000313" key="2">
    <source>
        <dbReference type="EMBL" id="KAK9398874.1"/>
    </source>
</evidence>
<dbReference type="Proteomes" id="UP001474421">
    <property type="component" value="Unassembled WGS sequence"/>
</dbReference>
<accession>A0AAW1BA16</accession>
<evidence type="ECO:0000256" key="1">
    <source>
        <dbReference type="SAM" id="MobiDB-lite"/>
    </source>
</evidence>
<reference evidence="2 3" key="1">
    <citation type="journal article" date="2024" name="Proc. Natl. Acad. Sci. U.S.A.">
        <title>The genetic regulatory architecture and epigenomic basis for age-related changes in rattlesnake venom.</title>
        <authorList>
            <person name="Hogan M.P."/>
            <person name="Holding M.L."/>
            <person name="Nystrom G.S."/>
            <person name="Colston T.J."/>
            <person name="Bartlett D.A."/>
            <person name="Mason A.J."/>
            <person name="Ellsworth S.A."/>
            <person name="Rautsaw R.M."/>
            <person name="Lawrence K.C."/>
            <person name="Strickland J.L."/>
            <person name="He B."/>
            <person name="Fraser P."/>
            <person name="Margres M.J."/>
            <person name="Gilbert D.M."/>
            <person name="Gibbs H.L."/>
            <person name="Parkinson C.L."/>
            <person name="Rokyta D.R."/>
        </authorList>
    </citation>
    <scope>NUCLEOTIDE SEQUENCE [LARGE SCALE GENOMIC DNA]</scope>
    <source>
        <strain evidence="2">DRR0105</strain>
    </source>
</reference>
<gene>
    <name evidence="2" type="ORF">NXF25_013843</name>
</gene>
<sequence>MKRGRLPSSSEDSDDNGSLSTWSQHSRSQPQRSSCSKSKDRKPSELAPSNLSSGQEVRELSCCHSPCQHQ</sequence>
<feature type="non-terminal residue" evidence="2">
    <location>
        <position position="70"/>
    </location>
</feature>
<protein>
    <submittedName>
        <fullName evidence="2">Protein Jade-1</fullName>
    </submittedName>
</protein>